<accession>A0A9N9LCE2</accession>
<keyword evidence="2" id="KW-1185">Reference proteome</keyword>
<dbReference type="Proteomes" id="UP000701801">
    <property type="component" value="Unassembled WGS sequence"/>
</dbReference>
<sequence length="65" mass="7524">MSSIKDAFESILDDFKKDLTKKELDKFQFATLKWTFLSQFASILFLMTESSKADFEGAKKGPREH</sequence>
<evidence type="ECO:0000313" key="2">
    <source>
        <dbReference type="Proteomes" id="UP000701801"/>
    </source>
</evidence>
<reference evidence="1" key="1">
    <citation type="submission" date="2021-07" db="EMBL/GenBank/DDBJ databases">
        <authorList>
            <person name="Durling M."/>
        </authorList>
    </citation>
    <scope>NUCLEOTIDE SEQUENCE</scope>
</reference>
<gene>
    <name evidence="1" type="ORF">HYALB_00011388</name>
</gene>
<evidence type="ECO:0000313" key="1">
    <source>
        <dbReference type="EMBL" id="CAG8972649.1"/>
    </source>
</evidence>
<dbReference type="EMBL" id="CAJVRM010000050">
    <property type="protein sequence ID" value="CAG8972649.1"/>
    <property type="molecule type" value="Genomic_DNA"/>
</dbReference>
<protein>
    <submittedName>
        <fullName evidence="1">Uncharacterized protein</fullName>
    </submittedName>
</protein>
<comment type="caution">
    <text evidence="1">The sequence shown here is derived from an EMBL/GenBank/DDBJ whole genome shotgun (WGS) entry which is preliminary data.</text>
</comment>
<dbReference type="AlphaFoldDB" id="A0A9N9LCE2"/>
<organism evidence="1 2">
    <name type="scientific">Hymenoscyphus albidus</name>
    <dbReference type="NCBI Taxonomy" id="595503"/>
    <lineage>
        <taxon>Eukaryota</taxon>
        <taxon>Fungi</taxon>
        <taxon>Dikarya</taxon>
        <taxon>Ascomycota</taxon>
        <taxon>Pezizomycotina</taxon>
        <taxon>Leotiomycetes</taxon>
        <taxon>Helotiales</taxon>
        <taxon>Helotiaceae</taxon>
        <taxon>Hymenoscyphus</taxon>
    </lineage>
</organism>
<proteinExistence type="predicted"/>
<name>A0A9N9LCE2_9HELO</name>